<organism evidence="1 2">
    <name type="scientific">candidate division MSBL1 archaeon SCGC-AAA259E17</name>
    <dbReference type="NCBI Taxonomy" id="1698263"/>
    <lineage>
        <taxon>Archaea</taxon>
        <taxon>Methanobacteriati</taxon>
        <taxon>Methanobacteriota</taxon>
        <taxon>candidate division MSBL1</taxon>
    </lineage>
</organism>
<reference evidence="1 2" key="1">
    <citation type="journal article" date="2016" name="Sci. Rep.">
        <title>Metabolic traits of an uncultured archaeal lineage -MSBL1- from brine pools of the Red Sea.</title>
        <authorList>
            <person name="Mwirichia R."/>
            <person name="Alam I."/>
            <person name="Rashid M."/>
            <person name="Vinu M."/>
            <person name="Ba-Alawi W."/>
            <person name="Anthony Kamau A."/>
            <person name="Kamanda Ngugi D."/>
            <person name="Goker M."/>
            <person name="Klenk H.P."/>
            <person name="Bajic V."/>
            <person name="Stingl U."/>
        </authorList>
    </citation>
    <scope>NUCLEOTIDE SEQUENCE [LARGE SCALE GENOMIC DNA]</scope>
    <source>
        <strain evidence="1">SCGC-AAA259E17</strain>
    </source>
</reference>
<name>A0A133UEY3_9EURY</name>
<dbReference type="Proteomes" id="UP000070373">
    <property type="component" value="Unassembled WGS sequence"/>
</dbReference>
<gene>
    <name evidence="1" type="ORF">AKJ64_02255</name>
</gene>
<evidence type="ECO:0000313" key="2">
    <source>
        <dbReference type="Proteomes" id="UP000070373"/>
    </source>
</evidence>
<accession>A0A133UEY3</accession>
<proteinExistence type="predicted"/>
<comment type="caution">
    <text evidence="1">The sequence shown here is derived from an EMBL/GenBank/DDBJ whole genome shotgun (WGS) entry which is preliminary data.</text>
</comment>
<dbReference type="EMBL" id="LHXN01000031">
    <property type="protein sequence ID" value="KXA92781.1"/>
    <property type="molecule type" value="Genomic_DNA"/>
</dbReference>
<protein>
    <submittedName>
        <fullName evidence="1">Uncharacterized protein</fullName>
    </submittedName>
</protein>
<keyword evidence="2" id="KW-1185">Reference proteome</keyword>
<dbReference type="AlphaFoldDB" id="A0A133UEY3"/>
<sequence length="168" mass="19148">MMETSRERILKAVNHEEPSELPVDLGSTPYTRITADALYELNEFLGIDETVRIFDPMQWLGIPNEEVLEFSGTDSVSTFLDGARLLPRESENDLFELYRRPGGKEYLKPRDVEIEIDGEGNEYLVAGNGKRVMKRSPNSYYFDDYPLDYTPLEDVDDVSEVEEVPSAG</sequence>
<evidence type="ECO:0000313" key="1">
    <source>
        <dbReference type="EMBL" id="KXA92781.1"/>
    </source>
</evidence>